<dbReference type="InterPro" id="IPR037363">
    <property type="entry name" value="Sec13/Seh1_fam"/>
</dbReference>
<keyword evidence="9" id="KW-0906">Nuclear pore complex</keyword>
<comment type="similarity">
    <text evidence="2">Belongs to the WD repeat SEC13 family.</text>
</comment>
<evidence type="ECO:0000256" key="5">
    <source>
        <dbReference type="ARBA" id="ARBA00022737"/>
    </source>
</evidence>
<reference evidence="11 12" key="1">
    <citation type="journal article" date="2013" name="BMC Genomics">
        <title>Genome sequencing and comparative genomics of honey bee microsporidia, Nosema apis reveal novel insights into host-parasite interactions.</title>
        <authorList>
            <person name="Chen Yp."/>
            <person name="Pettis J.S."/>
            <person name="Zhao Y."/>
            <person name="Liu X."/>
            <person name="Tallon L.J."/>
            <person name="Sadzewicz L.D."/>
            <person name="Li R."/>
            <person name="Zheng H."/>
            <person name="Huang S."/>
            <person name="Zhang X."/>
            <person name="Hamilton M.C."/>
            <person name="Pernal S.F."/>
            <person name="Melathopoulos A.P."/>
            <person name="Yan X."/>
            <person name="Evans J.D."/>
        </authorList>
    </citation>
    <scope>NUCLEOTIDE SEQUENCE [LARGE SCALE GENOMIC DNA]</scope>
    <source>
        <strain evidence="11 12">BRL 01</strain>
    </source>
</reference>
<evidence type="ECO:0000256" key="4">
    <source>
        <dbReference type="ARBA" id="ARBA00022574"/>
    </source>
</evidence>
<dbReference type="GO" id="GO:0030127">
    <property type="term" value="C:COPII vesicle coat"/>
    <property type="evidence" value="ECO:0007669"/>
    <property type="project" value="TreeGrafter"/>
</dbReference>
<dbReference type="Pfam" id="PF00400">
    <property type="entry name" value="WD40"/>
    <property type="match status" value="1"/>
</dbReference>
<keyword evidence="5" id="KW-0677">Repeat</keyword>
<dbReference type="EMBL" id="KE647278">
    <property type="protein sequence ID" value="EQB60508.1"/>
    <property type="molecule type" value="Genomic_DNA"/>
</dbReference>
<evidence type="ECO:0000256" key="3">
    <source>
        <dbReference type="ARBA" id="ARBA00022448"/>
    </source>
</evidence>
<keyword evidence="4" id="KW-0853">WD repeat</keyword>
<dbReference type="GO" id="GO:0051028">
    <property type="term" value="P:mRNA transport"/>
    <property type="evidence" value="ECO:0007669"/>
    <property type="project" value="UniProtKB-KW"/>
</dbReference>
<dbReference type="PANTHER" id="PTHR11024">
    <property type="entry name" value="NUCLEAR PORE COMPLEX PROTEIN SEC13 / SEH1 FAMILY MEMBER"/>
    <property type="match status" value="1"/>
</dbReference>
<dbReference type="InterPro" id="IPR015943">
    <property type="entry name" value="WD40/YVTN_repeat-like_dom_sf"/>
</dbReference>
<dbReference type="GO" id="GO:0031080">
    <property type="term" value="C:nuclear pore outer ring"/>
    <property type="evidence" value="ECO:0007669"/>
    <property type="project" value="TreeGrafter"/>
</dbReference>
<evidence type="ECO:0000256" key="1">
    <source>
        <dbReference type="ARBA" id="ARBA00004567"/>
    </source>
</evidence>
<dbReference type="InterPro" id="IPR001680">
    <property type="entry name" value="WD40_rpt"/>
</dbReference>
<gene>
    <name evidence="11" type="ORF">NAPIS_ORF01923</name>
</gene>
<keyword evidence="7" id="KW-0653">Protein transport</keyword>
<keyword evidence="3" id="KW-0813">Transport</keyword>
<dbReference type="SMART" id="SM00320">
    <property type="entry name" value="WD40"/>
    <property type="match status" value="4"/>
</dbReference>
<protein>
    <submittedName>
        <fullName evidence="11">Protein transport protein sec13</fullName>
    </submittedName>
</protein>
<dbReference type="Gene3D" id="2.130.10.10">
    <property type="entry name" value="YVTN repeat-like/Quinoprotein amine dehydrogenase"/>
    <property type="match status" value="1"/>
</dbReference>
<dbReference type="HOGENOM" id="CLU_032441_0_2_1"/>
<keyword evidence="10" id="KW-0539">Nucleus</keyword>
<dbReference type="AlphaFoldDB" id="T0L7S4"/>
<dbReference type="Proteomes" id="UP000053780">
    <property type="component" value="Unassembled WGS sequence"/>
</dbReference>
<evidence type="ECO:0000256" key="6">
    <source>
        <dbReference type="ARBA" id="ARBA00022816"/>
    </source>
</evidence>
<dbReference type="GO" id="GO:0090114">
    <property type="term" value="P:COPII-coated vesicle budding"/>
    <property type="evidence" value="ECO:0007669"/>
    <property type="project" value="TreeGrafter"/>
</dbReference>
<dbReference type="InterPro" id="IPR036322">
    <property type="entry name" value="WD40_repeat_dom_sf"/>
</dbReference>
<keyword evidence="12" id="KW-1185">Reference proteome</keyword>
<sequence length="270" mass="30638">MEIHKGIIYSMEKDNFEKRIITTCSDGKIRVFENKSDPDTKINLEFIAEMSGDEGIPTKAVFVDQIECIVASFSNGTIIIWKKENINYKKIYEFKVFSGSISDLSCVYIENNIVMYCACSDGILRIVKYINNTIQIDEVTAHRFGISCIDGNEDYIVTGGIEYSVAIWSKKEEITRFNSHEGVVRAIKIAPKNIFNIFCFASCGEDGKVIIYIKDGNNFNQQIIELEEPVYSLSWSKSGFSLSVGYGENKYKCFVPTNEGKFEEIPIVEE</sequence>
<evidence type="ECO:0000256" key="9">
    <source>
        <dbReference type="ARBA" id="ARBA00023132"/>
    </source>
</evidence>
<dbReference type="VEuPathDB" id="MicrosporidiaDB:NAPIS_ORF01923"/>
<proteinExistence type="inferred from homology"/>
<dbReference type="GO" id="GO:0006606">
    <property type="term" value="P:protein import into nucleus"/>
    <property type="evidence" value="ECO:0007669"/>
    <property type="project" value="TreeGrafter"/>
</dbReference>
<evidence type="ECO:0000256" key="8">
    <source>
        <dbReference type="ARBA" id="ARBA00023010"/>
    </source>
</evidence>
<dbReference type="PANTHER" id="PTHR11024:SF2">
    <property type="entry name" value="PROTEIN SEC13 HOMOLOG"/>
    <property type="match status" value="1"/>
</dbReference>
<evidence type="ECO:0000256" key="7">
    <source>
        <dbReference type="ARBA" id="ARBA00022927"/>
    </source>
</evidence>
<accession>T0L7S4</accession>
<evidence type="ECO:0000313" key="12">
    <source>
        <dbReference type="Proteomes" id="UP000053780"/>
    </source>
</evidence>
<name>T0L7S4_9MICR</name>
<evidence type="ECO:0000313" key="11">
    <source>
        <dbReference type="EMBL" id="EQB60508.1"/>
    </source>
</evidence>
<keyword evidence="6" id="KW-0509">mRNA transport</keyword>
<dbReference type="OrthoDB" id="364224at2759"/>
<organism evidence="11 12">
    <name type="scientific">Vairimorpha apis BRL 01</name>
    <dbReference type="NCBI Taxonomy" id="1037528"/>
    <lineage>
        <taxon>Eukaryota</taxon>
        <taxon>Fungi</taxon>
        <taxon>Fungi incertae sedis</taxon>
        <taxon>Microsporidia</taxon>
        <taxon>Nosematidae</taxon>
        <taxon>Vairimorpha</taxon>
    </lineage>
</organism>
<keyword evidence="8" id="KW-0811">Translocation</keyword>
<dbReference type="SUPFAM" id="SSF50978">
    <property type="entry name" value="WD40 repeat-like"/>
    <property type="match status" value="1"/>
</dbReference>
<comment type="subcellular location">
    <subcellularLocation>
        <location evidence="1">Nucleus</location>
        <location evidence="1">Nuclear pore complex</location>
    </subcellularLocation>
</comment>
<dbReference type="GO" id="GO:0005198">
    <property type="term" value="F:structural molecule activity"/>
    <property type="evidence" value="ECO:0007669"/>
    <property type="project" value="InterPro"/>
</dbReference>
<evidence type="ECO:0000256" key="10">
    <source>
        <dbReference type="ARBA" id="ARBA00023242"/>
    </source>
</evidence>
<evidence type="ECO:0000256" key="2">
    <source>
        <dbReference type="ARBA" id="ARBA00010102"/>
    </source>
</evidence>